<evidence type="ECO:0000313" key="2">
    <source>
        <dbReference type="Proteomes" id="UP001501442"/>
    </source>
</evidence>
<protein>
    <submittedName>
        <fullName evidence="1">Uncharacterized protein</fullName>
    </submittedName>
</protein>
<sequence length="127" mass="13517">MTAVPRRSAPVSMPAMAGLAVESSPERCCPRCDAEVLASLRVPHGWTNTHGVQVRGFRELIVCARCDADDPAAGPIVTFFTVHAEASDANIGQLAVLLGRWVAAAQARRVDEAAVDAEAEAYFRGEL</sequence>
<comment type="caution">
    <text evidence="1">The sequence shown here is derived from an EMBL/GenBank/DDBJ whole genome shotgun (WGS) entry which is preliminary data.</text>
</comment>
<reference evidence="2" key="1">
    <citation type="journal article" date="2019" name="Int. J. Syst. Evol. Microbiol.">
        <title>The Global Catalogue of Microorganisms (GCM) 10K type strain sequencing project: providing services to taxonomists for standard genome sequencing and annotation.</title>
        <authorList>
            <consortium name="The Broad Institute Genomics Platform"/>
            <consortium name="The Broad Institute Genome Sequencing Center for Infectious Disease"/>
            <person name="Wu L."/>
            <person name="Ma J."/>
        </authorList>
    </citation>
    <scope>NUCLEOTIDE SEQUENCE [LARGE SCALE GENOMIC DNA]</scope>
    <source>
        <strain evidence="2">JCM 17939</strain>
    </source>
</reference>
<proteinExistence type="predicted"/>
<dbReference type="EMBL" id="BAABHK010000004">
    <property type="protein sequence ID" value="GAA4626833.1"/>
    <property type="molecule type" value="Genomic_DNA"/>
</dbReference>
<name>A0ABP8U958_9ACTN</name>
<organism evidence="1 2">
    <name type="scientific">Actinoallomurus vinaceus</name>
    <dbReference type="NCBI Taxonomy" id="1080074"/>
    <lineage>
        <taxon>Bacteria</taxon>
        <taxon>Bacillati</taxon>
        <taxon>Actinomycetota</taxon>
        <taxon>Actinomycetes</taxon>
        <taxon>Streptosporangiales</taxon>
        <taxon>Thermomonosporaceae</taxon>
        <taxon>Actinoallomurus</taxon>
    </lineage>
</organism>
<keyword evidence="2" id="KW-1185">Reference proteome</keyword>
<dbReference type="Pfam" id="PF19817">
    <property type="entry name" value="DUF6300"/>
    <property type="match status" value="1"/>
</dbReference>
<gene>
    <name evidence="1" type="ORF">GCM10023196_036700</name>
</gene>
<accession>A0ABP8U958</accession>
<dbReference type="Proteomes" id="UP001501442">
    <property type="component" value="Unassembled WGS sequence"/>
</dbReference>
<evidence type="ECO:0000313" key="1">
    <source>
        <dbReference type="EMBL" id="GAA4626833.1"/>
    </source>
</evidence>
<dbReference type="InterPro" id="IPR046267">
    <property type="entry name" value="DUF6300"/>
</dbReference>